<organism evidence="9 10">
    <name type="scientific">Sharpea porci</name>
    <dbReference type="NCBI Taxonomy" id="2652286"/>
    <lineage>
        <taxon>Bacteria</taxon>
        <taxon>Bacillati</taxon>
        <taxon>Bacillota</taxon>
        <taxon>Erysipelotrichia</taxon>
        <taxon>Erysipelotrichales</taxon>
        <taxon>Coprobacillaceae</taxon>
        <taxon>Sharpea</taxon>
    </lineage>
</organism>
<dbReference type="EMBL" id="VUNM01000056">
    <property type="protein sequence ID" value="MST90295.1"/>
    <property type="molecule type" value="Genomic_DNA"/>
</dbReference>
<comment type="caution">
    <text evidence="9">The sequence shown here is derived from an EMBL/GenBank/DDBJ whole genome shotgun (WGS) entry which is preliminary data.</text>
</comment>
<comment type="similarity">
    <text evidence="2">Belongs to the acyltransferase 3 family.</text>
</comment>
<feature type="transmembrane region" description="Helical" evidence="7">
    <location>
        <begin position="236"/>
        <end position="252"/>
    </location>
</feature>
<dbReference type="GO" id="GO:0005886">
    <property type="term" value="C:plasma membrane"/>
    <property type="evidence" value="ECO:0007669"/>
    <property type="project" value="UniProtKB-SubCell"/>
</dbReference>
<keyword evidence="9" id="KW-0808">Transferase</keyword>
<feature type="domain" description="Acyltransferase 3" evidence="8">
    <location>
        <begin position="7"/>
        <end position="317"/>
    </location>
</feature>
<comment type="subcellular location">
    <subcellularLocation>
        <location evidence="1">Cell membrane</location>
        <topology evidence="1">Multi-pass membrane protein</topology>
    </subcellularLocation>
</comment>
<sequence>MSKRLIQFDILRVMAMIFVIAIHVSVRPFVTNPYMKNMWYVLLLVCNGLFYMLSGKFNLRKKFDSNKSILEFYWKNFKKIVIPFFFATMIIAFRYYLSSNFGLSLMGYFRFYRDYITNTAPNSDLWFMYPFFGLLLSTPFLSLMLNNMSEKQIKFILVLSFIYCFYSVNSKFFGFTPHISQWIISEWMLYYILGYCLDRVNIQCEGIIYVLGVVGFILSIILKTKFENSYNNSTDLSLIYVIFVFSIYIFFAKRIHTKNKALIGIIEILTKYSFYVYLFHEIVLREVEKYLGVLNPIISFPVNILVTLLLTLMIAVIFDSFMQILNKFFNTLFIFLKNILFNE</sequence>
<evidence type="ECO:0000256" key="1">
    <source>
        <dbReference type="ARBA" id="ARBA00004651"/>
    </source>
</evidence>
<dbReference type="Pfam" id="PF01757">
    <property type="entry name" value="Acyl_transf_3"/>
    <property type="match status" value="1"/>
</dbReference>
<keyword evidence="9" id="KW-0012">Acyltransferase</keyword>
<reference evidence="9 10" key="1">
    <citation type="submission" date="2019-08" db="EMBL/GenBank/DDBJ databases">
        <title>In-depth cultivation of the pig gut microbiome towards novel bacterial diversity and tailored functional studies.</title>
        <authorList>
            <person name="Wylensek D."/>
            <person name="Hitch T.C.A."/>
            <person name="Clavel T."/>
        </authorList>
    </citation>
    <scope>NUCLEOTIDE SEQUENCE [LARGE SCALE GENOMIC DNA]</scope>
    <source>
        <strain evidence="9 10">CA-Schmier-601-WT-3</strain>
    </source>
</reference>
<dbReference type="InterPro" id="IPR002656">
    <property type="entry name" value="Acyl_transf_3_dom"/>
</dbReference>
<dbReference type="RefSeq" id="WP_154518881.1">
    <property type="nucleotide sequence ID" value="NZ_VUNM01000056.1"/>
</dbReference>
<protein>
    <submittedName>
        <fullName evidence="9">Acyltransferase</fullName>
    </submittedName>
</protein>
<feature type="transmembrane region" description="Helical" evidence="7">
    <location>
        <begin position="155"/>
        <end position="173"/>
    </location>
</feature>
<feature type="transmembrane region" description="Helical" evidence="7">
    <location>
        <begin position="80"/>
        <end position="97"/>
    </location>
</feature>
<evidence type="ECO:0000256" key="2">
    <source>
        <dbReference type="ARBA" id="ARBA00007400"/>
    </source>
</evidence>
<dbReference type="GO" id="GO:0016413">
    <property type="term" value="F:O-acetyltransferase activity"/>
    <property type="evidence" value="ECO:0007669"/>
    <property type="project" value="TreeGrafter"/>
</dbReference>
<evidence type="ECO:0000256" key="6">
    <source>
        <dbReference type="ARBA" id="ARBA00023136"/>
    </source>
</evidence>
<proteinExistence type="inferred from homology"/>
<evidence type="ECO:0000256" key="5">
    <source>
        <dbReference type="ARBA" id="ARBA00022989"/>
    </source>
</evidence>
<keyword evidence="4 7" id="KW-0812">Transmembrane</keyword>
<dbReference type="AlphaFoldDB" id="A0A844FXE1"/>
<evidence type="ECO:0000256" key="7">
    <source>
        <dbReference type="SAM" id="Phobius"/>
    </source>
</evidence>
<dbReference type="PANTHER" id="PTHR40074:SF2">
    <property type="entry name" value="O-ACETYLTRANSFERASE WECH"/>
    <property type="match status" value="1"/>
</dbReference>
<feature type="transmembrane region" description="Helical" evidence="7">
    <location>
        <begin position="9"/>
        <end position="26"/>
    </location>
</feature>
<dbReference type="GO" id="GO:0009246">
    <property type="term" value="P:enterobacterial common antigen biosynthetic process"/>
    <property type="evidence" value="ECO:0007669"/>
    <property type="project" value="TreeGrafter"/>
</dbReference>
<keyword evidence="3" id="KW-1003">Cell membrane</keyword>
<evidence type="ECO:0000259" key="8">
    <source>
        <dbReference type="Pfam" id="PF01757"/>
    </source>
</evidence>
<keyword evidence="6 7" id="KW-0472">Membrane</keyword>
<gene>
    <name evidence="9" type="ORF">FYJ79_12130</name>
</gene>
<evidence type="ECO:0000256" key="3">
    <source>
        <dbReference type="ARBA" id="ARBA00022475"/>
    </source>
</evidence>
<keyword evidence="10" id="KW-1185">Reference proteome</keyword>
<accession>A0A844FXE1</accession>
<name>A0A844FXE1_9FIRM</name>
<feature type="transmembrane region" description="Helical" evidence="7">
    <location>
        <begin position="38"/>
        <end position="59"/>
    </location>
</feature>
<evidence type="ECO:0000313" key="9">
    <source>
        <dbReference type="EMBL" id="MST90295.1"/>
    </source>
</evidence>
<feature type="transmembrane region" description="Helical" evidence="7">
    <location>
        <begin position="261"/>
        <end position="278"/>
    </location>
</feature>
<feature type="transmembrane region" description="Helical" evidence="7">
    <location>
        <begin position="125"/>
        <end position="143"/>
    </location>
</feature>
<feature type="transmembrane region" description="Helical" evidence="7">
    <location>
        <begin position="298"/>
        <end position="318"/>
    </location>
</feature>
<keyword evidence="5 7" id="KW-1133">Transmembrane helix</keyword>
<feature type="transmembrane region" description="Helical" evidence="7">
    <location>
        <begin position="206"/>
        <end position="224"/>
    </location>
</feature>
<evidence type="ECO:0000313" key="10">
    <source>
        <dbReference type="Proteomes" id="UP000442619"/>
    </source>
</evidence>
<dbReference type="PANTHER" id="PTHR40074">
    <property type="entry name" value="O-ACETYLTRANSFERASE WECH"/>
    <property type="match status" value="1"/>
</dbReference>
<dbReference type="Proteomes" id="UP000442619">
    <property type="component" value="Unassembled WGS sequence"/>
</dbReference>
<evidence type="ECO:0000256" key="4">
    <source>
        <dbReference type="ARBA" id="ARBA00022692"/>
    </source>
</evidence>